<sequence>MTRDQNILAFSSAHYAGYVMCTVPNTYREEMDRQTSHPSCGFYAASYVLNCFNPDAAWRNMELLKLAVQYPLTNRAEGCLSEVGEVFHPHDFARFIHARANGSCSAACQLFHEQTIRDTIDQGGYVLVPFQVINDKQNEKHGFPRTGVQWTDLPHAHWCVIAGYATTDNSKLLAKHWGENRLFDIDELGNSNQGCYPLQQTNNITAQRASKVQLLQNQIIAILPAQASPGRRRGCAC</sequence>
<accession>A0A2N8HCN1</accession>
<evidence type="ECO:0008006" key="3">
    <source>
        <dbReference type="Google" id="ProtNLM"/>
    </source>
</evidence>
<reference evidence="1 2" key="1">
    <citation type="journal article" date="2017" name="BMC Genomics">
        <title>Genome sequencing of 39 Akkermansia muciniphila isolates reveals its population structure, genomic and functional diverisity, and global distribution in mammalian gut microbiotas.</title>
        <authorList>
            <person name="Guo X."/>
            <person name="Li S."/>
            <person name="Zhang J."/>
            <person name="Wu F."/>
            <person name="Li X."/>
            <person name="Wu D."/>
            <person name="Zhang M."/>
            <person name="Ou Z."/>
            <person name="Jie Z."/>
            <person name="Yan Q."/>
            <person name="Li P."/>
            <person name="Yi J."/>
            <person name="Peng Y."/>
        </authorList>
    </citation>
    <scope>NUCLEOTIDE SEQUENCE [LARGE SCALE GENOMIC DNA]</scope>
    <source>
        <strain evidence="1 2">GP24</strain>
    </source>
</reference>
<dbReference type="Pfam" id="PF21646">
    <property type="entry name" value="ACTMAP-like_C"/>
    <property type="match status" value="1"/>
</dbReference>
<proteinExistence type="predicted"/>
<evidence type="ECO:0000313" key="1">
    <source>
        <dbReference type="EMBL" id="PNC17642.1"/>
    </source>
</evidence>
<dbReference type="AlphaFoldDB" id="A0A2N8HCN1"/>
<name>A0A2N8HCN1_9BACT</name>
<comment type="caution">
    <text evidence="1">The sequence shown here is derived from an EMBL/GenBank/DDBJ whole genome shotgun (WGS) entry which is preliminary data.</text>
</comment>
<evidence type="ECO:0000313" key="2">
    <source>
        <dbReference type="Proteomes" id="UP000236000"/>
    </source>
</evidence>
<gene>
    <name evidence="1" type="ORF">CXU22_07770</name>
</gene>
<dbReference type="EMBL" id="PJKA01000012">
    <property type="protein sequence ID" value="PNC17642.1"/>
    <property type="molecule type" value="Genomic_DNA"/>
</dbReference>
<protein>
    <recommendedName>
        <fullName evidence="3">Peptidase C39-like domain-containing protein</fullName>
    </recommendedName>
</protein>
<dbReference type="Proteomes" id="UP000236000">
    <property type="component" value="Unassembled WGS sequence"/>
</dbReference>
<organism evidence="1 2">
    <name type="scientific">Akkermansia muciniphila</name>
    <dbReference type="NCBI Taxonomy" id="239935"/>
    <lineage>
        <taxon>Bacteria</taxon>
        <taxon>Pseudomonadati</taxon>
        <taxon>Verrucomicrobiota</taxon>
        <taxon>Verrucomicrobiia</taxon>
        <taxon>Verrucomicrobiales</taxon>
        <taxon>Akkermansiaceae</taxon>
        <taxon>Akkermansia</taxon>
    </lineage>
</organism>